<feature type="compositionally biased region" description="Gly residues" evidence="1">
    <location>
        <begin position="1"/>
        <end position="15"/>
    </location>
</feature>
<dbReference type="EMBL" id="UYYA01001455">
    <property type="protein sequence ID" value="VDM55405.1"/>
    <property type="molecule type" value="Genomic_DNA"/>
</dbReference>
<sequence>AGGGPVGGAVGGTPGAGVAIKPPTPGRGVGGFGGGGGFGEGVPPKPVPKMAGTHDPNYQTLAGMNNEDVFKPKEFGATKPPAVAPPNPGGPKVVGTFDPNYQTLAGLNNEDVFKPKACNYKSLRKISALKLKLISGLQAACAPAGDGVRKWETY</sequence>
<dbReference type="PANTHER" id="PTHR21592">
    <property type="entry name" value="CHROMOSOME UNDETERMINED SCAFFOLD_25, WHOLE GENOME SHOTGUN SEQUENCE"/>
    <property type="match status" value="1"/>
</dbReference>
<protein>
    <submittedName>
        <fullName evidence="4">COIL protein</fullName>
    </submittedName>
</protein>
<evidence type="ECO:0000313" key="2">
    <source>
        <dbReference type="EMBL" id="VDM55405.1"/>
    </source>
</evidence>
<dbReference type="AlphaFoldDB" id="A0A0R3PHJ2"/>
<gene>
    <name evidence="2" type="ORF">ACOC_LOCUS3820</name>
</gene>
<proteinExistence type="predicted"/>
<evidence type="ECO:0000313" key="4">
    <source>
        <dbReference type="WBParaSite" id="ACOC_0000381901-mRNA-1"/>
    </source>
</evidence>
<feature type="region of interest" description="Disordered" evidence="1">
    <location>
        <begin position="1"/>
        <end position="55"/>
    </location>
</feature>
<dbReference type="Proteomes" id="UP000267027">
    <property type="component" value="Unassembled WGS sequence"/>
</dbReference>
<dbReference type="Pfam" id="PF03057">
    <property type="entry name" value="DUF236"/>
    <property type="match status" value="2"/>
</dbReference>
<dbReference type="WBParaSite" id="ACOC_0000381901-mRNA-1">
    <property type="protein sequence ID" value="ACOC_0000381901-mRNA-1"/>
    <property type="gene ID" value="ACOC_0000381901"/>
</dbReference>
<reference evidence="4" key="1">
    <citation type="submission" date="2017-02" db="UniProtKB">
        <authorList>
            <consortium name="WormBaseParasite"/>
        </authorList>
    </citation>
    <scope>IDENTIFICATION</scope>
</reference>
<dbReference type="OrthoDB" id="5863096at2759"/>
<evidence type="ECO:0000256" key="1">
    <source>
        <dbReference type="SAM" id="MobiDB-lite"/>
    </source>
</evidence>
<name>A0A0R3PHJ2_ANGCS</name>
<dbReference type="PANTHER" id="PTHR21592:SF4">
    <property type="entry name" value="MATH (MEPRIN-ASSOCIATED TRAF HOMOLOGY) DOMAIN CONTAINING"/>
    <property type="match status" value="1"/>
</dbReference>
<dbReference type="InterPro" id="IPR004296">
    <property type="entry name" value="DUF236"/>
</dbReference>
<feature type="compositionally biased region" description="Gly residues" evidence="1">
    <location>
        <begin position="27"/>
        <end position="40"/>
    </location>
</feature>
<keyword evidence="3" id="KW-1185">Reference proteome</keyword>
<evidence type="ECO:0000313" key="3">
    <source>
        <dbReference type="Proteomes" id="UP000267027"/>
    </source>
</evidence>
<accession>A0A0R3PHJ2</accession>
<organism evidence="4">
    <name type="scientific">Angiostrongylus costaricensis</name>
    <name type="common">Nematode worm</name>
    <dbReference type="NCBI Taxonomy" id="334426"/>
    <lineage>
        <taxon>Eukaryota</taxon>
        <taxon>Metazoa</taxon>
        <taxon>Ecdysozoa</taxon>
        <taxon>Nematoda</taxon>
        <taxon>Chromadorea</taxon>
        <taxon>Rhabditida</taxon>
        <taxon>Rhabditina</taxon>
        <taxon>Rhabditomorpha</taxon>
        <taxon>Strongyloidea</taxon>
        <taxon>Metastrongylidae</taxon>
        <taxon>Angiostrongylus</taxon>
    </lineage>
</organism>
<reference evidence="2 3" key="2">
    <citation type="submission" date="2018-11" db="EMBL/GenBank/DDBJ databases">
        <authorList>
            <consortium name="Pathogen Informatics"/>
        </authorList>
    </citation>
    <scope>NUCLEOTIDE SEQUENCE [LARGE SCALE GENOMIC DNA]</scope>
    <source>
        <strain evidence="2 3">Costa Rica</strain>
    </source>
</reference>